<evidence type="ECO:0000313" key="1">
    <source>
        <dbReference type="EMBL" id="KAB2330976.1"/>
    </source>
</evidence>
<keyword evidence="2" id="KW-1185">Reference proteome</keyword>
<dbReference type="Proteomes" id="UP000441354">
    <property type="component" value="Unassembled WGS sequence"/>
</dbReference>
<protein>
    <recommendedName>
        <fullName evidence="3">YhzD-like protein</fullName>
    </recommendedName>
</protein>
<name>A0A7V7UUB1_9BACI</name>
<evidence type="ECO:0008006" key="3">
    <source>
        <dbReference type="Google" id="ProtNLM"/>
    </source>
</evidence>
<reference evidence="1 2" key="1">
    <citation type="journal article" date="2014" name="Arch. Microbiol.">
        <title>Bacillus mesophilum sp. nov., strain IITR-54T, a novel 4-chlorobiphenyl dechlorinating bacterium.</title>
        <authorList>
            <person name="Manickam N."/>
            <person name="Singh N.K."/>
            <person name="Bajaj A."/>
            <person name="Kumar R.M."/>
            <person name="Kaur G."/>
            <person name="Kaur N."/>
            <person name="Bala M."/>
            <person name="Kumar A."/>
            <person name="Mayilraj S."/>
        </authorList>
    </citation>
    <scope>NUCLEOTIDE SEQUENCE [LARGE SCALE GENOMIC DNA]</scope>
    <source>
        <strain evidence="1 2">IITR-54</strain>
    </source>
</reference>
<dbReference type="RefSeq" id="WP_151575334.1">
    <property type="nucleotide sequence ID" value="NZ_WBOT01000006.1"/>
</dbReference>
<evidence type="ECO:0000313" key="2">
    <source>
        <dbReference type="Proteomes" id="UP000441354"/>
    </source>
</evidence>
<dbReference type="InterPro" id="IPR025544">
    <property type="entry name" value="YhzD"/>
</dbReference>
<accession>A0A7V7UUB1</accession>
<dbReference type="OrthoDB" id="2355652at2"/>
<dbReference type="Pfam" id="PF14120">
    <property type="entry name" value="YhzD"/>
    <property type="match status" value="1"/>
</dbReference>
<comment type="caution">
    <text evidence="1">The sequence shown here is derived from an EMBL/GenBank/DDBJ whole genome shotgun (WGS) entry which is preliminary data.</text>
</comment>
<proteinExistence type="predicted"/>
<dbReference type="AlphaFoldDB" id="A0A7V7UUB1"/>
<dbReference type="EMBL" id="WBOT01000006">
    <property type="protein sequence ID" value="KAB2330976.1"/>
    <property type="molecule type" value="Genomic_DNA"/>
</dbReference>
<organism evidence="1 2">
    <name type="scientific">Bacillus mesophilum</name>
    <dbReference type="NCBI Taxonomy" id="1071718"/>
    <lineage>
        <taxon>Bacteria</taxon>
        <taxon>Bacillati</taxon>
        <taxon>Bacillota</taxon>
        <taxon>Bacilli</taxon>
        <taxon>Bacillales</taxon>
        <taxon>Bacillaceae</taxon>
        <taxon>Bacillus</taxon>
    </lineage>
</organism>
<sequence length="61" mass="7061">MQTYKLTVFEQDGEKILDEAFQAQNDQEAKTKGENLLLEKAMHEKTHRCTSPAGKLILFHR</sequence>
<gene>
    <name evidence="1" type="ORF">F7732_17355</name>
</gene>